<dbReference type="RefSeq" id="WP_211469187.1">
    <property type="nucleotide sequence ID" value="NZ_JAGSXH010000061.1"/>
</dbReference>
<gene>
    <name evidence="3" type="ORF">KGA66_17350</name>
</gene>
<evidence type="ECO:0000313" key="3">
    <source>
        <dbReference type="EMBL" id="MBS2964827.1"/>
    </source>
</evidence>
<reference evidence="3" key="1">
    <citation type="submission" date="2021-04" db="EMBL/GenBank/DDBJ databases">
        <title>Genome based classification of Actinospica acidithermotolerans sp. nov., an actinobacterium isolated from an Indonesian hot spring.</title>
        <authorList>
            <person name="Kusuma A.B."/>
            <person name="Putra K.E."/>
            <person name="Nafisah S."/>
            <person name="Loh J."/>
            <person name="Nouioui I."/>
            <person name="Goodfellow M."/>
        </authorList>
    </citation>
    <scope>NUCLEOTIDE SEQUENCE</scope>
    <source>
        <strain evidence="3">DSM 45618</strain>
    </source>
</reference>
<evidence type="ECO:0000256" key="2">
    <source>
        <dbReference type="PIRSR" id="PIRSR000103-1"/>
    </source>
</evidence>
<protein>
    <submittedName>
        <fullName evidence="3">Uncharacterized protein</fullName>
    </submittedName>
</protein>
<dbReference type="AlphaFoldDB" id="A0A8J7WQZ8"/>
<name>A0A8J7WQZ8_9ACTN</name>
<dbReference type="Proteomes" id="UP000677913">
    <property type="component" value="Unassembled WGS sequence"/>
</dbReference>
<keyword evidence="1" id="KW-0560">Oxidoreductase</keyword>
<evidence type="ECO:0000256" key="1">
    <source>
        <dbReference type="ARBA" id="ARBA00023002"/>
    </source>
</evidence>
<comment type="caution">
    <text evidence="3">The sequence shown here is derived from an EMBL/GenBank/DDBJ whole genome shotgun (WGS) entry which is preliminary data.</text>
</comment>
<dbReference type="PIRSF" id="PIRSF000103">
    <property type="entry name" value="HIBADH"/>
    <property type="match status" value="1"/>
</dbReference>
<dbReference type="GO" id="GO:0016491">
    <property type="term" value="F:oxidoreductase activity"/>
    <property type="evidence" value="ECO:0007669"/>
    <property type="project" value="UniProtKB-KW"/>
</dbReference>
<organism evidence="3 4">
    <name type="scientific">Actinocrinis puniceicyclus</name>
    <dbReference type="NCBI Taxonomy" id="977794"/>
    <lineage>
        <taxon>Bacteria</taxon>
        <taxon>Bacillati</taxon>
        <taxon>Actinomycetota</taxon>
        <taxon>Actinomycetes</taxon>
        <taxon>Catenulisporales</taxon>
        <taxon>Actinospicaceae</taxon>
        <taxon>Actinocrinis</taxon>
    </lineage>
</organism>
<accession>A0A8J7WQZ8</accession>
<dbReference type="InterPro" id="IPR036291">
    <property type="entry name" value="NAD(P)-bd_dom_sf"/>
</dbReference>
<dbReference type="InterPro" id="IPR015815">
    <property type="entry name" value="HIBADH-related"/>
</dbReference>
<dbReference type="EMBL" id="JAGSXH010000061">
    <property type="protein sequence ID" value="MBS2964827.1"/>
    <property type="molecule type" value="Genomic_DNA"/>
</dbReference>
<dbReference type="Gene3D" id="3.40.50.720">
    <property type="entry name" value="NAD(P)-binding Rossmann-like Domain"/>
    <property type="match status" value="1"/>
</dbReference>
<proteinExistence type="predicted"/>
<keyword evidence="4" id="KW-1185">Reference proteome</keyword>
<dbReference type="SUPFAM" id="SSF51735">
    <property type="entry name" value="NAD(P)-binding Rossmann-fold domains"/>
    <property type="match status" value="1"/>
</dbReference>
<sequence length="270" mass="27843">MNTTLGVLGQGAVGRALAGRLTACSREVHAADRAGREKVYEHEPEVLFLALTRGTECLDQLDALPWAPRTIVDLTTQSPDSADGCARAAAARGIAYHGGGLTGGGRELAAGRGVLLLGAAPDPHGELAALLGDLGRVIGFPHAREAARAKLLHNFVLLTQQWAAALALLEVGPEQAATLVEVLASGTAGRPVRQWSIVRDAAGEPCSTYLARLAAKDLEEIAAGLPALSAAAGPALELLAARLRAAPEAAFTRALLTLTDRALASPQQEA</sequence>
<evidence type="ECO:0000313" key="4">
    <source>
        <dbReference type="Proteomes" id="UP000677913"/>
    </source>
</evidence>
<feature type="active site" evidence="2">
    <location>
        <position position="150"/>
    </location>
</feature>